<protein>
    <submittedName>
        <fullName evidence="1">Uncharacterized protein</fullName>
    </submittedName>
</protein>
<sequence length="173" mass="18110">MRKLAGIYGGKRVLGQRALICASADAQIRVGVSLAGVGRGRETLGGIRIFRQNSTEGNSPLPLCGSGNSKTASRVMICNSHIHIIALLRNQAGLFGLFFEAIGSVKCAGTLNIGQIQVSLTNSALFAFGDLSLEGLLCTIQTCEVSSLTATLPYSVIVTILTGDPSFHDLSTI</sequence>
<keyword evidence="2" id="KW-1185">Reference proteome</keyword>
<organism evidence="1 2">
    <name type="scientific">Halteria grandinella</name>
    <dbReference type="NCBI Taxonomy" id="5974"/>
    <lineage>
        <taxon>Eukaryota</taxon>
        <taxon>Sar</taxon>
        <taxon>Alveolata</taxon>
        <taxon>Ciliophora</taxon>
        <taxon>Intramacronucleata</taxon>
        <taxon>Spirotrichea</taxon>
        <taxon>Stichotrichia</taxon>
        <taxon>Sporadotrichida</taxon>
        <taxon>Halteriidae</taxon>
        <taxon>Halteria</taxon>
    </lineage>
</organism>
<reference evidence="1" key="1">
    <citation type="submission" date="2019-06" db="EMBL/GenBank/DDBJ databases">
        <authorList>
            <person name="Zheng W."/>
        </authorList>
    </citation>
    <scope>NUCLEOTIDE SEQUENCE</scope>
    <source>
        <strain evidence="1">QDHG01</strain>
    </source>
</reference>
<comment type="caution">
    <text evidence="1">The sequence shown here is derived from an EMBL/GenBank/DDBJ whole genome shotgun (WGS) entry which is preliminary data.</text>
</comment>
<dbReference type="AlphaFoldDB" id="A0A8J8NMA1"/>
<dbReference type="EMBL" id="RRYP01011152">
    <property type="protein sequence ID" value="TNV77918.1"/>
    <property type="molecule type" value="Genomic_DNA"/>
</dbReference>
<evidence type="ECO:0000313" key="2">
    <source>
        <dbReference type="Proteomes" id="UP000785679"/>
    </source>
</evidence>
<proteinExistence type="predicted"/>
<gene>
    <name evidence="1" type="ORF">FGO68_gene2764</name>
</gene>
<name>A0A8J8NMA1_HALGN</name>
<evidence type="ECO:0000313" key="1">
    <source>
        <dbReference type="EMBL" id="TNV77918.1"/>
    </source>
</evidence>
<dbReference type="Proteomes" id="UP000785679">
    <property type="component" value="Unassembled WGS sequence"/>
</dbReference>
<accession>A0A8J8NMA1</accession>